<dbReference type="Gene3D" id="1.20.900.10">
    <property type="entry name" value="Dbl homology (DH) domain"/>
    <property type="match status" value="1"/>
</dbReference>
<feature type="compositionally biased region" description="Low complexity" evidence="1">
    <location>
        <begin position="63"/>
        <end position="104"/>
    </location>
</feature>
<dbReference type="CDD" id="cd00160">
    <property type="entry name" value="RhoGEF"/>
    <property type="match status" value="1"/>
</dbReference>
<dbReference type="PROSITE" id="PS50010">
    <property type="entry name" value="DH_2"/>
    <property type="match status" value="1"/>
</dbReference>
<dbReference type="PANTHER" id="PTHR12673">
    <property type="entry name" value="FACIOGENITAL DYSPLASIA PROTEIN"/>
    <property type="match status" value="1"/>
</dbReference>
<dbReference type="InterPro" id="IPR011993">
    <property type="entry name" value="PH-like_dom_sf"/>
</dbReference>
<dbReference type="Pfam" id="PF00621">
    <property type="entry name" value="RhoGEF"/>
    <property type="match status" value="1"/>
</dbReference>
<dbReference type="InterPro" id="IPR051092">
    <property type="entry name" value="FYVE_RhoGEF_PH"/>
</dbReference>
<protein>
    <submittedName>
        <fullName evidence="4">Predicted Rho/Rac guanine nucleotide exchange factor/faciogenital dysplasia protein 3</fullName>
    </submittedName>
</protein>
<dbReference type="PROSITE" id="PS50003">
    <property type="entry name" value="PH_DOMAIN"/>
    <property type="match status" value="1"/>
</dbReference>
<dbReference type="PANTHER" id="PTHR12673:SF159">
    <property type="entry name" value="LD03170P"/>
    <property type="match status" value="1"/>
</dbReference>
<proteinExistence type="predicted"/>
<accession>A0A0F7SRT1</accession>
<dbReference type="InterPro" id="IPR035899">
    <property type="entry name" value="DBL_dom_sf"/>
</dbReference>
<feature type="compositionally biased region" description="Low complexity" evidence="1">
    <location>
        <begin position="154"/>
        <end position="183"/>
    </location>
</feature>
<dbReference type="AlphaFoldDB" id="A0A0F7SRT1"/>
<dbReference type="InterPro" id="IPR001849">
    <property type="entry name" value="PH_domain"/>
</dbReference>
<evidence type="ECO:0000259" key="2">
    <source>
        <dbReference type="PROSITE" id="PS50003"/>
    </source>
</evidence>
<feature type="compositionally biased region" description="Polar residues" evidence="1">
    <location>
        <begin position="866"/>
        <end position="879"/>
    </location>
</feature>
<feature type="domain" description="PH" evidence="2">
    <location>
        <begin position="561"/>
        <end position="702"/>
    </location>
</feature>
<sequence length="961" mass="105587">MSSFSDLVYSNLGKPNPTVLISDGDRSSNGSSLDSWDTFEQLGSLKLNLSGNFTLPSIDDVLSSHQPSSEASQSTRLSIASFRSDSPSSSHYSSQSVSLPSSENTSHTSLRVRIRREFTTYDVDHSSRESILSFRSTFSLPEEPSIDSIATNLPRRSVSRSSRPSTSPASSRPQSSCPPLSPSSYSYVSGKISSAPCETRRARASSTPQLPASALVSTALPTQNEADQAQRSISLTKFGTGLRPKLPRSKTTSLTSLLEYLSAIDRGGRLPSSSDRPLGRSKKARYVPSEKNSAKREKVVEEILSSEQVYLEGLNIIVDHFMQPLLDSTLADNNPILPRETINTLFANIVDIQLFSQAFLSALKSATTPYARLKSKTTLASSSSSTMTGFNSLNDHVSRFSRPLSMPIKFDPLDIDIGPQISLTLLKHLPFLSLYHPFVSSFSDASTLLAKLKKEHRPFRNWLAERERDEKCRRLRLGDWLLSVVQRCPRYLLLVKDLLSCTPVDDPEHDDLLKVRDVVENITEKMNARLHDIVAIQKLIALHRSFLNIPPMFSFVVPGRRLLKQGNLLKVCRKRDEDRSFWLFNDCLVYGKTNTMFGGSLGASTSLASLSSWLNLPSSVAGLGERKPIGRQSTQLSSEGEPGKYIFSRFIKLDELTILGVESSGTEGKSFELFSPEESFALIADSRAERNVWIEAIRGAKHQLNADLRTLNTVEEHTMRRHRRRSVQAMPVFSTGLHIGMGLKVGSLSFLATTLNGSNSMEDDDSSRLHKGGEEPIENFTAASFKVNDSTNNSSLLPLSAPAQPERACDACFHALFSTSISPGATIQHKHEHEHEPGMVSIDRSRSSMNSSTTTISTSASSTPSIKPQSSLLTKSSSFDRLPTSSSFITFPSSGIPKTPPSTPRQTQKLTISRIGILSPPNLTVNVNGNVWVERGEMIRGDEGSPRNGTAANRLRSVLEG</sequence>
<evidence type="ECO:0000256" key="1">
    <source>
        <dbReference type="SAM" id="MobiDB-lite"/>
    </source>
</evidence>
<dbReference type="SMART" id="SM00325">
    <property type="entry name" value="RhoGEF"/>
    <property type="match status" value="1"/>
</dbReference>
<dbReference type="InterPro" id="IPR000219">
    <property type="entry name" value="DH_dom"/>
</dbReference>
<dbReference type="SMART" id="SM00233">
    <property type="entry name" value="PH"/>
    <property type="match status" value="1"/>
</dbReference>
<feature type="region of interest" description="Disordered" evidence="1">
    <location>
        <begin position="63"/>
        <end position="108"/>
    </location>
</feature>
<reference evidence="4" key="1">
    <citation type="submission" date="2014-08" db="EMBL/GenBank/DDBJ databases">
        <authorList>
            <person name="Sharma Rahul"/>
            <person name="Thines Marco"/>
        </authorList>
    </citation>
    <scope>NUCLEOTIDE SEQUENCE</scope>
</reference>
<feature type="compositionally biased region" description="Low complexity" evidence="1">
    <location>
        <begin position="847"/>
        <end position="865"/>
    </location>
</feature>
<feature type="region of interest" description="Disordered" evidence="1">
    <location>
        <begin position="842"/>
        <end position="880"/>
    </location>
</feature>
<dbReference type="SUPFAM" id="SSF50729">
    <property type="entry name" value="PH domain-like"/>
    <property type="match status" value="1"/>
</dbReference>
<dbReference type="GO" id="GO:0005737">
    <property type="term" value="C:cytoplasm"/>
    <property type="evidence" value="ECO:0007669"/>
    <property type="project" value="TreeGrafter"/>
</dbReference>
<dbReference type="EMBL" id="LN483142">
    <property type="protein sequence ID" value="CED83404.1"/>
    <property type="molecule type" value="Genomic_DNA"/>
</dbReference>
<feature type="region of interest" description="Disordered" evidence="1">
    <location>
        <begin position="145"/>
        <end position="183"/>
    </location>
</feature>
<feature type="region of interest" description="Disordered" evidence="1">
    <location>
        <begin position="940"/>
        <end position="961"/>
    </location>
</feature>
<evidence type="ECO:0000259" key="3">
    <source>
        <dbReference type="PROSITE" id="PS50010"/>
    </source>
</evidence>
<dbReference type="GO" id="GO:0005085">
    <property type="term" value="F:guanyl-nucleotide exchange factor activity"/>
    <property type="evidence" value="ECO:0007669"/>
    <property type="project" value="InterPro"/>
</dbReference>
<name>A0A0F7SRT1_PHARH</name>
<feature type="domain" description="DH" evidence="3">
    <location>
        <begin position="295"/>
        <end position="529"/>
    </location>
</feature>
<organism evidence="4">
    <name type="scientific">Phaffia rhodozyma</name>
    <name type="common">Yeast</name>
    <name type="synonym">Xanthophyllomyces dendrorhous</name>
    <dbReference type="NCBI Taxonomy" id="264483"/>
    <lineage>
        <taxon>Eukaryota</taxon>
        <taxon>Fungi</taxon>
        <taxon>Dikarya</taxon>
        <taxon>Basidiomycota</taxon>
        <taxon>Agaricomycotina</taxon>
        <taxon>Tremellomycetes</taxon>
        <taxon>Cystofilobasidiales</taxon>
        <taxon>Mrakiaceae</taxon>
        <taxon>Phaffia</taxon>
    </lineage>
</organism>
<dbReference type="SUPFAM" id="SSF48065">
    <property type="entry name" value="DBL homology domain (DH-domain)"/>
    <property type="match status" value="1"/>
</dbReference>
<evidence type="ECO:0000313" key="4">
    <source>
        <dbReference type="EMBL" id="CED83404.1"/>
    </source>
</evidence>
<feature type="region of interest" description="Disordered" evidence="1">
    <location>
        <begin position="269"/>
        <end position="290"/>
    </location>
</feature>
<dbReference type="Gene3D" id="2.30.29.30">
    <property type="entry name" value="Pleckstrin-homology domain (PH domain)/Phosphotyrosine-binding domain (PTB)"/>
    <property type="match status" value="1"/>
</dbReference>